<name>W0PAY3_ADVMD</name>
<reference evidence="1 2" key="1">
    <citation type="journal article" date="2014" name="Microbiology">
        <title>Unravelling the complete genome sequence of Advenella mimigardefordensis strain DPN7T and novel insights in the catabolism of the xenobiotic polythioester precursor 3,3'-dithiodipropionate.</title>
        <authorList>
            <person name="Wubbeler J.H."/>
            <person name="Hiessl S."/>
            <person name="Schuldes J."/>
            <person name="Thurmer A."/>
            <person name="Daniel R."/>
            <person name="Steinbuchel A."/>
        </authorList>
    </citation>
    <scope>NUCLEOTIDE SEQUENCE [LARGE SCALE GENOMIC DNA]</scope>
    <source>
        <strain evidence="2">DSM 17166 / LMG 22922 / DPN7</strain>
    </source>
</reference>
<evidence type="ECO:0000313" key="1">
    <source>
        <dbReference type="EMBL" id="AHG62188.1"/>
    </source>
</evidence>
<dbReference type="STRING" id="1247726.MIM_c00850"/>
<protein>
    <submittedName>
        <fullName evidence="1">Uncharacterized protein</fullName>
    </submittedName>
</protein>
<organism evidence="1 2">
    <name type="scientific">Advenella mimigardefordensis (strain DSM 17166 / LMG 22922 / DPN7)</name>
    <dbReference type="NCBI Taxonomy" id="1247726"/>
    <lineage>
        <taxon>Bacteria</taxon>
        <taxon>Pseudomonadati</taxon>
        <taxon>Pseudomonadota</taxon>
        <taxon>Betaproteobacteria</taxon>
        <taxon>Burkholderiales</taxon>
        <taxon>Alcaligenaceae</taxon>
    </lineage>
</organism>
<dbReference type="RefSeq" id="WP_025370786.1">
    <property type="nucleotide sequence ID" value="NZ_CP003915.1"/>
</dbReference>
<sequence length="154" mass="16259">MTTPVQAVGNTSYAQESSALAFEQKLNISKSSQILADYLKGKGKSAINSDELAKLANNSAGDVPADVSAAAAYMQRHPDVFTAIETHDVAGADGLSGFWNFEWAADGGLNGTTVDSIASMQDAFDRAIQLSSKVTEITTDLKASLDSTKQRPQN</sequence>
<proteinExistence type="predicted"/>
<accession>W0PAY3</accession>
<dbReference type="PATRIC" id="fig|1247726.3.peg.94"/>
<evidence type="ECO:0000313" key="2">
    <source>
        <dbReference type="Proteomes" id="UP000019095"/>
    </source>
</evidence>
<dbReference type="eggNOG" id="ENOG5033I2N">
    <property type="taxonomic scope" value="Bacteria"/>
</dbReference>
<dbReference type="KEGG" id="amim:MIM_c00850"/>
<dbReference type="HOGENOM" id="CLU_1700509_0_0_4"/>
<dbReference type="AlphaFoldDB" id="W0PAY3"/>
<gene>
    <name evidence="1" type="ORF">MIM_c00850</name>
</gene>
<dbReference type="EMBL" id="CP003915">
    <property type="protein sequence ID" value="AHG62188.1"/>
    <property type="molecule type" value="Genomic_DNA"/>
</dbReference>
<keyword evidence="2" id="KW-1185">Reference proteome</keyword>
<dbReference type="Proteomes" id="UP000019095">
    <property type="component" value="Chromosome"/>
</dbReference>